<dbReference type="EMBL" id="JAVREO010000011">
    <property type="protein sequence ID" value="MDT0268429.1"/>
    <property type="molecule type" value="Genomic_DNA"/>
</dbReference>
<organism evidence="11 12">
    <name type="scientific">Streptomyces chisholmiae</name>
    <dbReference type="NCBI Taxonomy" id="3075540"/>
    <lineage>
        <taxon>Bacteria</taxon>
        <taxon>Bacillati</taxon>
        <taxon>Actinomycetota</taxon>
        <taxon>Actinomycetes</taxon>
        <taxon>Kitasatosporales</taxon>
        <taxon>Streptomycetaceae</taxon>
        <taxon>Streptomyces</taxon>
    </lineage>
</organism>
<dbReference type="PANTHER" id="PTHR42718">
    <property type="entry name" value="MAJOR FACILITATOR SUPERFAMILY MULTIDRUG TRANSPORTER MFSC"/>
    <property type="match status" value="1"/>
</dbReference>
<dbReference type="NCBIfam" id="TIGR00711">
    <property type="entry name" value="efflux_EmrB"/>
    <property type="match status" value="1"/>
</dbReference>
<evidence type="ECO:0000256" key="3">
    <source>
        <dbReference type="ARBA" id="ARBA00022448"/>
    </source>
</evidence>
<dbReference type="Proteomes" id="UP001183410">
    <property type="component" value="Unassembled WGS sequence"/>
</dbReference>
<feature type="transmembrane region" description="Helical" evidence="9">
    <location>
        <begin position="305"/>
        <end position="322"/>
    </location>
</feature>
<keyword evidence="4" id="KW-1003">Cell membrane</keyword>
<dbReference type="InterPro" id="IPR004638">
    <property type="entry name" value="EmrB-like"/>
</dbReference>
<keyword evidence="5 9" id="KW-0812">Transmembrane</keyword>
<name>A0ABU2JV64_9ACTN</name>
<evidence type="ECO:0000313" key="11">
    <source>
        <dbReference type="EMBL" id="MDT0268429.1"/>
    </source>
</evidence>
<evidence type="ECO:0000256" key="2">
    <source>
        <dbReference type="ARBA" id="ARBA00008537"/>
    </source>
</evidence>
<feature type="transmembrane region" description="Helical" evidence="9">
    <location>
        <begin position="85"/>
        <end position="107"/>
    </location>
</feature>
<feature type="transmembrane region" description="Helical" evidence="9">
    <location>
        <begin position="12"/>
        <end position="37"/>
    </location>
</feature>
<evidence type="ECO:0000256" key="4">
    <source>
        <dbReference type="ARBA" id="ARBA00022475"/>
    </source>
</evidence>
<feature type="transmembrane region" description="Helical" evidence="9">
    <location>
        <begin position="143"/>
        <end position="164"/>
    </location>
</feature>
<evidence type="ECO:0000256" key="1">
    <source>
        <dbReference type="ARBA" id="ARBA00004651"/>
    </source>
</evidence>
<evidence type="ECO:0000256" key="9">
    <source>
        <dbReference type="SAM" id="Phobius"/>
    </source>
</evidence>
<feature type="transmembrane region" description="Helical" evidence="9">
    <location>
        <begin position="170"/>
        <end position="191"/>
    </location>
</feature>
<feature type="transmembrane region" description="Helical" evidence="9">
    <location>
        <begin position="57"/>
        <end position="73"/>
    </location>
</feature>
<feature type="transmembrane region" description="Helical" evidence="9">
    <location>
        <begin position="359"/>
        <end position="381"/>
    </location>
</feature>
<dbReference type="InterPro" id="IPR036259">
    <property type="entry name" value="MFS_trans_sf"/>
</dbReference>
<dbReference type="SUPFAM" id="SSF103473">
    <property type="entry name" value="MFS general substrate transporter"/>
    <property type="match status" value="1"/>
</dbReference>
<comment type="similarity">
    <text evidence="2">Belongs to the major facilitator superfamily. EmrB family.</text>
</comment>
<keyword evidence="12" id="KW-1185">Reference proteome</keyword>
<protein>
    <submittedName>
        <fullName evidence="11">MFS transporter</fullName>
    </submittedName>
</protein>
<feature type="transmembrane region" description="Helical" evidence="9">
    <location>
        <begin position="271"/>
        <end position="293"/>
    </location>
</feature>
<dbReference type="Gene3D" id="1.20.1720.10">
    <property type="entry name" value="Multidrug resistance protein D"/>
    <property type="match status" value="1"/>
</dbReference>
<evidence type="ECO:0000259" key="10">
    <source>
        <dbReference type="PROSITE" id="PS50850"/>
    </source>
</evidence>
<accession>A0ABU2JV64</accession>
<sequence>MEETETLPRHRRLLILAICCMSLLIVSLDVTALNVALPDLGRELNADVSGLQWTVDVYTVVLASFLMLSGSMADRLGRRRVFRVGLVVFTAGSVACALAPGLGWLIVFRAAQAVGGSMLNPVAMSIITNTFTDRRELARAIGAWGGVVGISMAIGPIVGGALVHSFGWRAIFWLNLPIGLAALLLTTLYVPESRAPRPRRLDPVGQLLVITLLGSLTFGIIEGGRSGWGSPLLLTGVGVAALALVGLLVYEPRREEPLLELDFFRSVPFSGAFVIAVAAFAALAGFLFLNTLYLQDTRGLSPLEAGLYLLPMAATTLVFSPLSGQLLGLIGPRGPLVVAGVAITFSGALLSGTDTTTSVAILFTGYVIFGVGFGLVNAPITHTAVTGMPKAQAGVAAGVASTGRQVGSALGVAVVGTVLAAGSRTAGWWVISGCGALVLILGALTTGARARRTAERIDTGGQGPKG</sequence>
<dbReference type="InterPro" id="IPR011701">
    <property type="entry name" value="MFS"/>
</dbReference>
<gene>
    <name evidence="11" type="ORF">RM844_19275</name>
</gene>
<proteinExistence type="inferred from homology"/>
<evidence type="ECO:0000256" key="7">
    <source>
        <dbReference type="ARBA" id="ARBA00023136"/>
    </source>
</evidence>
<keyword evidence="8" id="KW-0046">Antibiotic resistance</keyword>
<dbReference type="PANTHER" id="PTHR42718:SF9">
    <property type="entry name" value="MAJOR FACILITATOR SUPERFAMILY MULTIDRUG TRANSPORTER MFSC"/>
    <property type="match status" value="1"/>
</dbReference>
<dbReference type="Pfam" id="PF07690">
    <property type="entry name" value="MFS_1"/>
    <property type="match status" value="1"/>
</dbReference>
<comment type="subcellular location">
    <subcellularLocation>
        <location evidence="1">Cell membrane</location>
        <topology evidence="1">Multi-pass membrane protein</topology>
    </subcellularLocation>
</comment>
<feature type="transmembrane region" description="Helical" evidence="9">
    <location>
        <begin position="227"/>
        <end position="250"/>
    </location>
</feature>
<feature type="transmembrane region" description="Helical" evidence="9">
    <location>
        <begin position="426"/>
        <end position="446"/>
    </location>
</feature>
<keyword evidence="3" id="KW-0813">Transport</keyword>
<dbReference type="InterPro" id="IPR020846">
    <property type="entry name" value="MFS_dom"/>
</dbReference>
<evidence type="ECO:0000256" key="6">
    <source>
        <dbReference type="ARBA" id="ARBA00022989"/>
    </source>
</evidence>
<dbReference type="PROSITE" id="PS50850">
    <property type="entry name" value="MFS"/>
    <property type="match status" value="1"/>
</dbReference>
<evidence type="ECO:0000256" key="8">
    <source>
        <dbReference type="ARBA" id="ARBA00023251"/>
    </source>
</evidence>
<feature type="domain" description="Major facilitator superfamily (MFS) profile" evidence="10">
    <location>
        <begin position="15"/>
        <end position="450"/>
    </location>
</feature>
<evidence type="ECO:0000313" key="12">
    <source>
        <dbReference type="Proteomes" id="UP001183410"/>
    </source>
</evidence>
<reference evidence="12" key="1">
    <citation type="submission" date="2023-07" db="EMBL/GenBank/DDBJ databases">
        <title>30 novel species of actinomycetes from the DSMZ collection.</title>
        <authorList>
            <person name="Nouioui I."/>
        </authorList>
    </citation>
    <scope>NUCLEOTIDE SEQUENCE [LARGE SCALE GENOMIC DNA]</scope>
    <source>
        <strain evidence="12">DSM 44915</strain>
    </source>
</reference>
<dbReference type="Gene3D" id="1.20.1250.20">
    <property type="entry name" value="MFS general substrate transporter like domains"/>
    <property type="match status" value="1"/>
</dbReference>
<evidence type="ECO:0000256" key="5">
    <source>
        <dbReference type="ARBA" id="ARBA00022692"/>
    </source>
</evidence>
<comment type="caution">
    <text evidence="11">The sequence shown here is derived from an EMBL/GenBank/DDBJ whole genome shotgun (WGS) entry which is preliminary data.</text>
</comment>
<keyword evidence="7 9" id="KW-0472">Membrane</keyword>
<feature type="transmembrane region" description="Helical" evidence="9">
    <location>
        <begin position="334"/>
        <end position="353"/>
    </location>
</feature>
<dbReference type="CDD" id="cd17321">
    <property type="entry name" value="MFS_MMR_MDR_like"/>
    <property type="match status" value="1"/>
</dbReference>
<keyword evidence="6 9" id="KW-1133">Transmembrane helix</keyword>
<feature type="transmembrane region" description="Helical" evidence="9">
    <location>
        <begin position="203"/>
        <end position="221"/>
    </location>
</feature>
<dbReference type="PRINTS" id="PR01036">
    <property type="entry name" value="TCRTETB"/>
</dbReference>